<organism evidence="2 3">
    <name type="scientific">Victivallis vadensis</name>
    <dbReference type="NCBI Taxonomy" id="172901"/>
    <lineage>
        <taxon>Bacteria</taxon>
        <taxon>Pseudomonadati</taxon>
        <taxon>Lentisphaerota</taxon>
        <taxon>Lentisphaeria</taxon>
        <taxon>Victivallales</taxon>
        <taxon>Victivallaceae</taxon>
        <taxon>Victivallis</taxon>
    </lineage>
</organism>
<reference evidence="2 3" key="1">
    <citation type="submission" date="2018-04" db="EMBL/GenBank/DDBJ databases">
        <title>Genomic Encyclopedia of Type Strains, Phase IV (KMG-IV): sequencing the most valuable type-strain genomes for metagenomic binning, comparative biology and taxonomic classification.</title>
        <authorList>
            <person name="Goeker M."/>
        </authorList>
    </citation>
    <scope>NUCLEOTIDE SEQUENCE [LARGE SCALE GENOMIC DNA]</scope>
    <source>
        <strain evidence="2 3">DSM 14823</strain>
    </source>
</reference>
<dbReference type="Pfam" id="PF01208">
    <property type="entry name" value="URO-D"/>
    <property type="match status" value="1"/>
</dbReference>
<evidence type="ECO:0000259" key="1">
    <source>
        <dbReference type="Pfam" id="PF01208"/>
    </source>
</evidence>
<dbReference type="GeneID" id="78293859"/>
<dbReference type="Proteomes" id="UP000245959">
    <property type="component" value="Unassembled WGS sequence"/>
</dbReference>
<dbReference type="InterPro" id="IPR000257">
    <property type="entry name" value="Uroporphyrinogen_deCOase"/>
</dbReference>
<dbReference type="AlphaFoldDB" id="A0A2U1BA02"/>
<accession>A0A2U1BA02</accession>
<dbReference type="GO" id="GO:0004853">
    <property type="term" value="F:uroporphyrinogen decarboxylase activity"/>
    <property type="evidence" value="ECO:0007669"/>
    <property type="project" value="InterPro"/>
</dbReference>
<dbReference type="SUPFAM" id="SSF51726">
    <property type="entry name" value="UROD/MetE-like"/>
    <property type="match status" value="1"/>
</dbReference>
<dbReference type="PANTHER" id="PTHR47099:SF1">
    <property type="entry name" value="METHYLCOBAMIDE:COM METHYLTRANSFERASE MTBA"/>
    <property type="match status" value="1"/>
</dbReference>
<gene>
    <name evidence="2" type="ORF">C8D82_10269</name>
</gene>
<dbReference type="OrthoDB" id="9780425at2"/>
<dbReference type="EMBL" id="QEKH01000002">
    <property type="protein sequence ID" value="PVY45498.1"/>
    <property type="molecule type" value="Genomic_DNA"/>
</dbReference>
<protein>
    <submittedName>
        <fullName evidence="2">Uroporphyrinogen-III decarboxylase</fullName>
    </submittedName>
</protein>
<evidence type="ECO:0000313" key="2">
    <source>
        <dbReference type="EMBL" id="PVY45498.1"/>
    </source>
</evidence>
<feature type="domain" description="Uroporphyrinogen decarboxylase (URO-D)" evidence="1">
    <location>
        <begin position="140"/>
        <end position="365"/>
    </location>
</feature>
<dbReference type="PANTHER" id="PTHR47099">
    <property type="entry name" value="METHYLCOBAMIDE:COM METHYLTRANSFERASE MTBA"/>
    <property type="match status" value="1"/>
</dbReference>
<name>A0A2U1BA02_9BACT</name>
<dbReference type="Gene3D" id="3.20.20.210">
    <property type="match status" value="1"/>
</dbReference>
<comment type="caution">
    <text evidence="2">The sequence shown here is derived from an EMBL/GenBank/DDBJ whole genome shotgun (WGS) entry which is preliminary data.</text>
</comment>
<dbReference type="InterPro" id="IPR052024">
    <property type="entry name" value="Methanogen_methyltrans"/>
</dbReference>
<keyword evidence="3" id="KW-1185">Reference proteome</keyword>
<evidence type="ECO:0000313" key="3">
    <source>
        <dbReference type="Proteomes" id="UP000245959"/>
    </source>
</evidence>
<dbReference type="InterPro" id="IPR038071">
    <property type="entry name" value="UROD/MetE-like_sf"/>
</dbReference>
<dbReference type="RefSeq" id="WP_116882527.1">
    <property type="nucleotide sequence ID" value="NZ_CABMMC010000063.1"/>
</dbReference>
<proteinExistence type="predicted"/>
<dbReference type="GO" id="GO:0006779">
    <property type="term" value="P:porphyrin-containing compound biosynthetic process"/>
    <property type="evidence" value="ECO:0007669"/>
    <property type="project" value="InterPro"/>
</dbReference>
<sequence length="368" mass="41158">MAMTSRERMLTALDNKRPDRLPCQVHGWMDYYLKTYLGGADWYEANRRLGFDYAIYVSPTYRYEPKTLEKWQVKTVDLGTDADGNHTHEEFITTPGGTLHKVVSRNAFTAWDTEPLLKTIADFELWDRYSPEPSGADLSEIARVREKLGDLGIVRSHPFSPGQGSPWQSFCTLFGTQEAILLGMDEPETLHHILDAILAKTLKATRFWEGARTDMVEVGGGAGSSTVISPEFYREFGLPYDTAQNRLFHEIGLKVVNHFCGGLMPMLELAVESGADGLETMTPPSMGGDCNLAEASKRVGDRLFFIGGFDQNAGFERGNPALVRRMVFDCFEATRDHAGYIIAPSDHFFFGDLANLKAFTDACKECVY</sequence>